<evidence type="ECO:0000259" key="1">
    <source>
        <dbReference type="Pfam" id="PF13229"/>
    </source>
</evidence>
<name>A0A3N5B6J8_9EURY</name>
<accession>A0A3N5B6J8</accession>
<dbReference type="SUPFAM" id="SSF49373">
    <property type="entry name" value="Invasin/intimin cell-adhesion fragments"/>
    <property type="match status" value="1"/>
</dbReference>
<dbReference type="RefSeq" id="WP_069575612.1">
    <property type="nucleotide sequence ID" value="NZ_RKRG01000001.1"/>
</dbReference>
<dbReference type="InterPro" id="IPR011050">
    <property type="entry name" value="Pectin_lyase_fold/virulence"/>
</dbReference>
<proteinExistence type="predicted"/>
<dbReference type="Proteomes" id="UP000271783">
    <property type="component" value="Unassembled WGS sequence"/>
</dbReference>
<dbReference type="InterPro" id="IPR039448">
    <property type="entry name" value="Beta_helix"/>
</dbReference>
<dbReference type="GO" id="GO:0016829">
    <property type="term" value="F:lyase activity"/>
    <property type="evidence" value="ECO:0007669"/>
    <property type="project" value="UniProtKB-KW"/>
</dbReference>
<feature type="domain" description="Right handed beta helix" evidence="1">
    <location>
        <begin position="327"/>
        <end position="474"/>
    </location>
</feature>
<dbReference type="InterPro" id="IPR013783">
    <property type="entry name" value="Ig-like_fold"/>
</dbReference>
<reference evidence="2 3" key="1">
    <citation type="submission" date="2018-11" db="EMBL/GenBank/DDBJ databases">
        <title>Genomic Encyclopedia of Type Strains, Phase IV (KMG-IV): sequencing the most valuable type-strain genomes for metagenomic binning, comparative biology and taxonomic classification.</title>
        <authorList>
            <person name="Goeker M."/>
        </authorList>
    </citation>
    <scope>NUCLEOTIDE SEQUENCE [LARGE SCALE GENOMIC DNA]</scope>
    <source>
        <strain evidence="2 3">DSM 11977</strain>
    </source>
</reference>
<keyword evidence="3" id="KW-1185">Reference proteome</keyword>
<dbReference type="Gene3D" id="2.160.20.10">
    <property type="entry name" value="Single-stranded right-handed beta-helix, Pectin lyase-like"/>
    <property type="match status" value="3"/>
</dbReference>
<dbReference type="Pfam" id="PF13229">
    <property type="entry name" value="Beta_helix"/>
    <property type="match status" value="1"/>
</dbReference>
<dbReference type="InterPro" id="IPR008964">
    <property type="entry name" value="Invasin/intimin_cell_adhesion"/>
</dbReference>
<sequence>MVKKFNISLLLFLIFISMATVCASDNMEDTLNNNGSILSNPSDESILLSNDDVLAEFTTHEINVEKYSIYFNNNGDLISSKVKSGDTLNFTGDWNEVSSKTFNFNKTLNIVYSGSKPMKNGVFTFYNGATGSSIIGLNIANTEDYNYGIFLNGASNCIVKDCFINNTGMSSYAICIANNANYNNVSNNFFCDYGMNYGGQGTRSTPPVLLSGAHHNYIANNHIECDDANGIYLSYYDGGPLHGGVSNYNLIYNNTVKYNVLPTSWGYGIQIMGGYNKIYSNRIIGAFRGISTSNGAFNEIFNNRIINITGADFNHPVVEVGGEYGIVGSANAIIINNSIENARILPGSGAIYAIDNAIIENNTIDVVSSGYGIQASGSNISIKNNSIITESGAGVFWKGEYFDLVVVGNNITSGNGVGVLVKKESVKKMPGNITIVDNYISTGNKYAIDAIEVNADTSYVIENNTIPKGKGIVATPEGSYDPSKPRYIFKGTTYSITPENYDDYFDVGGTLNSVVKNGDILYFDGNFENKGVIYINSAVKITGKNPNFYNATFRISEGVWIENLTIKNKDSERINAWGILVYNTGGAIISNCNIEVTDPNAAYAIYVVESSDIDVLNNNLTSNGNYLTYTLLAISVYDCNFINNSIHTIGTGIEHVFENSHCVDGNSNCIDGSTCVGGDTVCTSGNTITGNHVLNEVYRTYGILMAYSSGCNISGNKVNATSKLNKTSNTFNSSWGNNYHNNISTNSIVGIDLYFNSHNNTFSNNNIYVKSNDNYIYGMGVLGSNTGHDAPEGKDASNNQFINNNIVLEGDYFVQGLVIGHESKNTTLISNTVNAKSNNFSYGINLEGSQKSIIKDNNLKLTSDIVYGLEVFRSNGNFIKGNNLDIKAKQAYAIALSNAENNIILNNIVMNNVTGEEITYNVCDSLGVGVAGICLKFNSSSNNISGNNITSKKGYAIVIDKLAIKNNLFYNYLNSEMGIGDKAINNTNNNFVKGNYIYILNGLIPEVTINYLGTADIVLNVGVDGVLVKFYICGEEIGNATSSNGVAKLRYKFDDSYTPAGYSIKAIASKKDYLTKEFISYLTIEKGLLNINYNDVTAIPTSKGKFVVVVEDIFGNSVSGITVKFYRLQGRDVFIGKVKTDKNGVATLVAEVPSLGNYKLRADVVENDNFKSNSGKANLIVAYKPSIYQYKTKAVYYGNTIKYTVRVKGIDGKYVAGGKIVTIKVNGKTYRVKTDKYGKAYKSIKLKAGSYKVTAQYGVTKVSSKIKFKPILIAKNIVKKKSKKIKFSVKLVNKHGKILKYKKIIFKIKNKKYSAKTNSHGVAILSIKNLKIGKNTITSFYGGCTISNTITIRR</sequence>
<dbReference type="SUPFAM" id="SSF51126">
    <property type="entry name" value="Pectin lyase-like"/>
    <property type="match status" value="4"/>
</dbReference>
<dbReference type="Gene3D" id="2.60.40.10">
    <property type="entry name" value="Immunoglobulins"/>
    <property type="match status" value="1"/>
</dbReference>
<evidence type="ECO:0000313" key="3">
    <source>
        <dbReference type="Proteomes" id="UP000271783"/>
    </source>
</evidence>
<dbReference type="InterPro" id="IPR012334">
    <property type="entry name" value="Pectin_lyas_fold"/>
</dbReference>
<organism evidence="2 3">
    <name type="scientific">Methanobrevibacter gottschalkii DSM 11977</name>
    <dbReference type="NCBI Taxonomy" id="1122229"/>
    <lineage>
        <taxon>Archaea</taxon>
        <taxon>Methanobacteriati</taxon>
        <taxon>Methanobacteriota</taxon>
        <taxon>Methanomada group</taxon>
        <taxon>Methanobacteria</taxon>
        <taxon>Methanobacteriales</taxon>
        <taxon>Methanobacteriaceae</taxon>
        <taxon>Methanobrevibacter</taxon>
    </lineage>
</organism>
<evidence type="ECO:0000313" key="2">
    <source>
        <dbReference type="EMBL" id="RPF52709.1"/>
    </source>
</evidence>
<comment type="caution">
    <text evidence="2">The sequence shown here is derived from an EMBL/GenBank/DDBJ whole genome shotgun (WGS) entry which is preliminary data.</text>
</comment>
<protein>
    <submittedName>
        <fullName evidence="2">Parallel beta helix pectate lyase-like protein</fullName>
    </submittedName>
</protein>
<keyword evidence="2" id="KW-0456">Lyase</keyword>
<gene>
    <name evidence="2" type="ORF">EDC42_0258</name>
</gene>
<dbReference type="InterPro" id="IPR006626">
    <property type="entry name" value="PbH1"/>
</dbReference>
<dbReference type="EMBL" id="RKRG01000001">
    <property type="protein sequence ID" value="RPF52709.1"/>
    <property type="molecule type" value="Genomic_DNA"/>
</dbReference>
<dbReference type="SMART" id="SM00710">
    <property type="entry name" value="PbH1"/>
    <property type="match status" value="17"/>
</dbReference>